<dbReference type="Gene3D" id="3.10.10.10">
    <property type="entry name" value="HIV Type 1 Reverse Transcriptase, subunit A, domain 1"/>
    <property type="match status" value="1"/>
</dbReference>
<organism evidence="1">
    <name type="scientific">Sesamum latifolium</name>
    <dbReference type="NCBI Taxonomy" id="2727402"/>
    <lineage>
        <taxon>Eukaryota</taxon>
        <taxon>Viridiplantae</taxon>
        <taxon>Streptophyta</taxon>
        <taxon>Embryophyta</taxon>
        <taxon>Tracheophyta</taxon>
        <taxon>Spermatophyta</taxon>
        <taxon>Magnoliopsida</taxon>
        <taxon>eudicotyledons</taxon>
        <taxon>Gunneridae</taxon>
        <taxon>Pentapetalae</taxon>
        <taxon>asterids</taxon>
        <taxon>lamiids</taxon>
        <taxon>Lamiales</taxon>
        <taxon>Pedaliaceae</taxon>
        <taxon>Sesamum</taxon>
    </lineage>
</organism>
<dbReference type="PANTHER" id="PTHR24559:SF439">
    <property type="entry name" value="RETROTRANSPOSON, UNCLASSIFIED-LIKE PROTEIN"/>
    <property type="match status" value="1"/>
</dbReference>
<dbReference type="SUPFAM" id="SSF56672">
    <property type="entry name" value="DNA/RNA polymerases"/>
    <property type="match status" value="1"/>
</dbReference>
<reference evidence="1" key="2">
    <citation type="journal article" date="2024" name="Plant">
        <title>Genomic evolution and insights into agronomic trait innovations of Sesamum species.</title>
        <authorList>
            <person name="Miao H."/>
            <person name="Wang L."/>
            <person name="Qu L."/>
            <person name="Liu H."/>
            <person name="Sun Y."/>
            <person name="Le M."/>
            <person name="Wang Q."/>
            <person name="Wei S."/>
            <person name="Zheng Y."/>
            <person name="Lin W."/>
            <person name="Duan Y."/>
            <person name="Cao H."/>
            <person name="Xiong S."/>
            <person name="Wang X."/>
            <person name="Wei L."/>
            <person name="Li C."/>
            <person name="Ma Q."/>
            <person name="Ju M."/>
            <person name="Zhao R."/>
            <person name="Li G."/>
            <person name="Mu C."/>
            <person name="Tian Q."/>
            <person name="Mei H."/>
            <person name="Zhang T."/>
            <person name="Gao T."/>
            <person name="Zhang H."/>
        </authorList>
    </citation>
    <scope>NUCLEOTIDE SEQUENCE</scope>
    <source>
        <strain evidence="1">KEN1</strain>
    </source>
</reference>
<gene>
    <name evidence="1" type="ORF">Slati_2261400</name>
</gene>
<comment type="caution">
    <text evidence="1">The sequence shown here is derived from an EMBL/GenBank/DDBJ whole genome shotgun (WGS) entry which is preliminary data.</text>
</comment>
<evidence type="ECO:0008006" key="2">
    <source>
        <dbReference type="Google" id="ProtNLM"/>
    </source>
</evidence>
<dbReference type="PANTHER" id="PTHR24559">
    <property type="entry name" value="TRANSPOSON TY3-I GAG-POL POLYPROTEIN"/>
    <property type="match status" value="1"/>
</dbReference>
<name>A0AAW2WUE3_9LAMI</name>
<dbReference type="InterPro" id="IPR043502">
    <property type="entry name" value="DNA/RNA_pol_sf"/>
</dbReference>
<dbReference type="AlphaFoldDB" id="A0AAW2WUE3"/>
<reference evidence="1" key="1">
    <citation type="submission" date="2020-06" db="EMBL/GenBank/DDBJ databases">
        <authorList>
            <person name="Li T."/>
            <person name="Hu X."/>
            <person name="Zhang T."/>
            <person name="Song X."/>
            <person name="Zhang H."/>
            <person name="Dai N."/>
            <person name="Sheng W."/>
            <person name="Hou X."/>
            <person name="Wei L."/>
        </authorList>
    </citation>
    <scope>NUCLEOTIDE SEQUENCE</scope>
    <source>
        <strain evidence="1">KEN1</strain>
        <tissue evidence="1">Leaf</tissue>
    </source>
</reference>
<proteinExistence type="predicted"/>
<accession>A0AAW2WUE3</accession>
<dbReference type="EMBL" id="JACGWN010000007">
    <property type="protein sequence ID" value="KAL0445387.1"/>
    <property type="molecule type" value="Genomic_DNA"/>
</dbReference>
<protein>
    <recommendedName>
        <fullName evidence="2">Reverse transcriptase domain-containing protein</fullName>
    </recommendedName>
</protein>
<sequence>MPKDLILPLTQINLKQPLKPPLKGFVPSTQEEEGGHEALAIDEKGFDPKAFKPLVKAGYNSKEKLSLGKLPPEATGKKLHGLNITQIMLKEKGHAIQDFRVGLGFTPPKPVRIVIKRVKAQTMVFTQAQSDDEDDRKSVASSNYISNGAEEDFAQIYHITLIEDGEIKEEDAEDAPVELEEDVFAWSYKKIPGLDPKVVVHHLSVKKGAHPVKQGQRRFRPELIPLIEIEVNKLIKVGFIREVKYPMWISSIVPVRKKNGQIRVCVDFRNLNNACLKDDFPLPIVELMIDATMGHEALSFMDG</sequence>
<evidence type="ECO:0000313" key="1">
    <source>
        <dbReference type="EMBL" id="KAL0445387.1"/>
    </source>
</evidence>
<dbReference type="InterPro" id="IPR053134">
    <property type="entry name" value="RNA-dir_DNA_polymerase"/>
</dbReference>